<dbReference type="AlphaFoldDB" id="A0A250KXR2"/>
<name>A0A250KXR2_9GAMM</name>
<gene>
    <name evidence="1" type="ORF">sS8_4364</name>
</gene>
<proteinExistence type="predicted"/>
<accession>A0A250KXR2</accession>
<keyword evidence="2" id="KW-1185">Reference proteome</keyword>
<evidence type="ECO:0008006" key="3">
    <source>
        <dbReference type="Google" id="ProtNLM"/>
    </source>
</evidence>
<dbReference type="OrthoDB" id="7202990at2"/>
<dbReference type="Proteomes" id="UP000266313">
    <property type="component" value="Chromosome"/>
</dbReference>
<dbReference type="EMBL" id="AP017928">
    <property type="protein sequence ID" value="BBA36294.1"/>
    <property type="molecule type" value="Genomic_DNA"/>
</dbReference>
<evidence type="ECO:0000313" key="1">
    <source>
        <dbReference type="EMBL" id="BBA36294.1"/>
    </source>
</evidence>
<dbReference type="RefSeq" id="WP_145986636.1">
    <property type="nucleotide sequence ID" value="NZ_AP017928.1"/>
</dbReference>
<dbReference type="KEGG" id="mmai:sS8_4364"/>
<evidence type="ECO:0000313" key="2">
    <source>
        <dbReference type="Proteomes" id="UP000266313"/>
    </source>
</evidence>
<protein>
    <recommendedName>
        <fullName evidence="3">Tetratricopeptide repeat protein</fullName>
    </recommendedName>
</protein>
<reference evidence="1 2" key="1">
    <citation type="submission" date="2016-12" db="EMBL/GenBank/DDBJ databases">
        <title>Genome sequencing of Methylocaldum marinum.</title>
        <authorList>
            <person name="Takeuchi M."/>
            <person name="Kamagata Y."/>
            <person name="Hiraoka S."/>
            <person name="Oshima K."/>
            <person name="Hattori M."/>
            <person name="Iwasaki W."/>
        </authorList>
    </citation>
    <scope>NUCLEOTIDE SEQUENCE [LARGE SCALE GENOMIC DNA]</scope>
    <source>
        <strain evidence="1 2">S8</strain>
    </source>
</reference>
<organism evidence="1 2">
    <name type="scientific">Methylocaldum marinum</name>
    <dbReference type="NCBI Taxonomy" id="1432792"/>
    <lineage>
        <taxon>Bacteria</taxon>
        <taxon>Pseudomonadati</taxon>
        <taxon>Pseudomonadota</taxon>
        <taxon>Gammaproteobacteria</taxon>
        <taxon>Methylococcales</taxon>
        <taxon>Methylococcaceae</taxon>
        <taxon>Methylocaldum</taxon>
    </lineage>
</organism>
<sequence>MSLAVTRIPSPKVAWTILFAAAVLFVSAPDALEKSAKTGELQLDYQDFDQRPGSGWRKIAEQGNPLEAAELIDRYEREAEKLAEWQRVNLRFHAGQLYAAAERNDAALAHFRSALYNEEPAESPIKWNAYVRATIAFLERDRKKLADFREEIAKGPTLQGTVPNLDVVDRLIACFDQPYSIAYRGNSPKC</sequence>